<name>A0AAU8BB13_9CAUD</name>
<organism evidence="1">
    <name type="scientific">Dulem virus 42</name>
    <dbReference type="NCBI Taxonomy" id="3145760"/>
    <lineage>
        <taxon>Viruses</taxon>
        <taxon>Duplodnaviria</taxon>
        <taxon>Heunggongvirae</taxon>
        <taxon>Uroviricota</taxon>
        <taxon>Caudoviricetes</taxon>
    </lineage>
</organism>
<dbReference type="EMBL" id="PP511876">
    <property type="protein sequence ID" value="XCD08408.1"/>
    <property type="molecule type" value="Genomic_DNA"/>
</dbReference>
<protein>
    <submittedName>
        <fullName evidence="1">Uncharacterized protein</fullName>
    </submittedName>
</protein>
<proteinExistence type="predicted"/>
<reference evidence="1" key="1">
    <citation type="submission" date="2024-03" db="EMBL/GenBank/DDBJ databases">
        <title>Diverse circular DNA viruses in blood, oral, and fecal samples of captive lemurs.</title>
        <authorList>
            <person name="Paietta E.N."/>
            <person name="Kraberger S."/>
            <person name="Lund M.C."/>
            <person name="Custer J.M."/>
            <person name="Vargas K.M."/>
            <person name="Ehmke E.E."/>
            <person name="Yoder A.D."/>
            <person name="Varsani A."/>
        </authorList>
    </citation>
    <scope>NUCLEOTIDE SEQUENCE</scope>
    <source>
        <strain evidence="1">Duke_30FF_63</strain>
    </source>
</reference>
<accession>A0AAU8BB13</accession>
<sequence length="44" mass="5345">MTQEHQNLYYKVVEGRSLSERDKELMRNFITNSNEINQRTKETL</sequence>
<evidence type="ECO:0000313" key="1">
    <source>
        <dbReference type="EMBL" id="XCD08408.1"/>
    </source>
</evidence>